<feature type="transmembrane region" description="Helical" evidence="2">
    <location>
        <begin position="425"/>
        <end position="447"/>
    </location>
</feature>
<keyword evidence="2" id="KW-0812">Transmembrane</keyword>
<feature type="non-terminal residue" evidence="3">
    <location>
        <position position="448"/>
    </location>
</feature>
<feature type="compositionally biased region" description="Polar residues" evidence="1">
    <location>
        <begin position="9"/>
        <end position="27"/>
    </location>
</feature>
<keyword evidence="2" id="KW-1133">Transmembrane helix</keyword>
<keyword evidence="4" id="KW-1185">Reference proteome</keyword>
<comment type="caution">
    <text evidence="3">The sequence shown here is derived from an EMBL/GenBank/DDBJ whole genome shotgun (WGS) entry which is preliminary data.</text>
</comment>
<proteinExistence type="predicted"/>
<evidence type="ECO:0000313" key="3">
    <source>
        <dbReference type="EMBL" id="CAL4061462.1"/>
    </source>
</evidence>
<feature type="region of interest" description="Disordered" evidence="1">
    <location>
        <begin position="1"/>
        <end position="57"/>
    </location>
</feature>
<evidence type="ECO:0000256" key="1">
    <source>
        <dbReference type="SAM" id="MobiDB-lite"/>
    </source>
</evidence>
<dbReference type="EMBL" id="CAXKWB010000635">
    <property type="protein sequence ID" value="CAL4061462.1"/>
    <property type="molecule type" value="Genomic_DNA"/>
</dbReference>
<organism evidence="3 4">
    <name type="scientific">Meganyctiphanes norvegica</name>
    <name type="common">Northern krill</name>
    <name type="synonym">Thysanopoda norvegica</name>
    <dbReference type="NCBI Taxonomy" id="48144"/>
    <lineage>
        <taxon>Eukaryota</taxon>
        <taxon>Metazoa</taxon>
        <taxon>Ecdysozoa</taxon>
        <taxon>Arthropoda</taxon>
        <taxon>Crustacea</taxon>
        <taxon>Multicrustacea</taxon>
        <taxon>Malacostraca</taxon>
        <taxon>Eumalacostraca</taxon>
        <taxon>Eucarida</taxon>
        <taxon>Euphausiacea</taxon>
        <taxon>Euphausiidae</taxon>
        <taxon>Meganyctiphanes</taxon>
    </lineage>
</organism>
<accession>A0AAV2PNZ6</accession>
<sequence length="448" mass="50749">MENPAFQDIDQSLYESNSRGVPFNMSQRRPPHHLPSLHHPQQHAHAHAVAPRDGVTHPADISQQASLMIGPQTTQMHNGRIIGVIGTHNNAFNINPNTSQQPMYQNRGLVGSHHPQVVHNEPMYSCQGPQGHDHIYQCPGHRHGDNIDPIEHVKHSENNLDPRVHLDNREYHAVNRDQYLDHRNHQLDHLDVREHSHSSRDIHLDPRHQYLDNREQHIEHMDSIRKIIDPREQQLDFREQRLENRDVRLDLRDQRLEQGVEGRLDPPQDQRRLVGRLDPSLDQRPEYHYGGSDYSSTEPIYAHPDLYPTEIGTHIPTLSFNNMRASLRAAGTAGGIPSKYLVRSDSCGNSTSSSTLPTVSALLAQDASHMVPGASRSMQTLRASLSRPSKGGDSVTPTKLKRQGLFGAWKVKFLQDEGSRRKVCLLFTTLAFVLILVFGILGTVLYLT</sequence>
<reference evidence="3 4" key="1">
    <citation type="submission" date="2024-05" db="EMBL/GenBank/DDBJ databases">
        <authorList>
            <person name="Wallberg A."/>
        </authorList>
    </citation>
    <scope>NUCLEOTIDE SEQUENCE [LARGE SCALE GENOMIC DNA]</scope>
</reference>
<feature type="compositionally biased region" description="Basic residues" evidence="1">
    <location>
        <begin position="29"/>
        <end position="46"/>
    </location>
</feature>
<protein>
    <submittedName>
        <fullName evidence="3">Uncharacterized protein</fullName>
    </submittedName>
</protein>
<keyword evidence="2" id="KW-0472">Membrane</keyword>
<name>A0AAV2PNZ6_MEGNR</name>
<evidence type="ECO:0000313" key="4">
    <source>
        <dbReference type="Proteomes" id="UP001497623"/>
    </source>
</evidence>
<gene>
    <name evidence="3" type="ORF">MNOR_LOCUS2161</name>
</gene>
<evidence type="ECO:0000256" key="2">
    <source>
        <dbReference type="SAM" id="Phobius"/>
    </source>
</evidence>
<dbReference type="Proteomes" id="UP001497623">
    <property type="component" value="Unassembled WGS sequence"/>
</dbReference>
<dbReference type="AlphaFoldDB" id="A0AAV2PNZ6"/>